<comment type="caution">
    <text evidence="2">The sequence shown here is derived from an EMBL/GenBank/DDBJ whole genome shotgun (WGS) entry which is preliminary data.</text>
</comment>
<dbReference type="InterPro" id="IPR036736">
    <property type="entry name" value="ACP-like_sf"/>
</dbReference>
<dbReference type="InterPro" id="IPR009081">
    <property type="entry name" value="PP-bd_ACP"/>
</dbReference>
<evidence type="ECO:0000259" key="1">
    <source>
        <dbReference type="PROSITE" id="PS50075"/>
    </source>
</evidence>
<feature type="domain" description="Carrier" evidence="1">
    <location>
        <begin position="1"/>
        <end position="81"/>
    </location>
</feature>
<evidence type="ECO:0000313" key="2">
    <source>
        <dbReference type="EMBL" id="MDQ0364985.1"/>
    </source>
</evidence>
<dbReference type="AlphaFoldDB" id="A0AAE3VWI3"/>
<gene>
    <name evidence="2" type="ORF">J2S42_001654</name>
</gene>
<organism evidence="2 3">
    <name type="scientific">Catenuloplanes indicus</name>
    <dbReference type="NCBI Taxonomy" id="137267"/>
    <lineage>
        <taxon>Bacteria</taxon>
        <taxon>Bacillati</taxon>
        <taxon>Actinomycetota</taxon>
        <taxon>Actinomycetes</taxon>
        <taxon>Micromonosporales</taxon>
        <taxon>Micromonosporaceae</taxon>
        <taxon>Catenuloplanes</taxon>
    </lineage>
</organism>
<dbReference type="Proteomes" id="UP001240236">
    <property type="component" value="Unassembled WGS sequence"/>
</dbReference>
<dbReference type="SUPFAM" id="SSF47336">
    <property type="entry name" value="ACP-like"/>
    <property type="match status" value="1"/>
</dbReference>
<dbReference type="EMBL" id="JAUSUZ010000001">
    <property type="protein sequence ID" value="MDQ0364985.1"/>
    <property type="molecule type" value="Genomic_DNA"/>
</dbReference>
<evidence type="ECO:0000313" key="3">
    <source>
        <dbReference type="Proteomes" id="UP001240236"/>
    </source>
</evidence>
<accession>A0AAE3VWI3</accession>
<proteinExistence type="predicted"/>
<name>A0AAE3VWI3_9ACTN</name>
<dbReference type="PROSITE" id="PS50075">
    <property type="entry name" value="CARRIER"/>
    <property type="match status" value="1"/>
</dbReference>
<dbReference type="Gene3D" id="1.10.1200.10">
    <property type="entry name" value="ACP-like"/>
    <property type="match status" value="1"/>
</dbReference>
<dbReference type="Pfam" id="PF00550">
    <property type="entry name" value="PP-binding"/>
    <property type="match status" value="1"/>
</dbReference>
<keyword evidence="3" id="KW-1185">Reference proteome</keyword>
<protein>
    <submittedName>
        <fullName evidence="2">Acyl carrier protein</fullName>
    </submittedName>
</protein>
<sequence>MERTRVLAAIQDALAEVLQRDDIQITEETRLFEDLHLDSTSVLTLLMALEDALGIEADPEALDMDDFRTVHTFANWIGASLPLTA</sequence>
<dbReference type="RefSeq" id="WP_307236992.1">
    <property type="nucleotide sequence ID" value="NZ_JAUSUZ010000001.1"/>
</dbReference>
<reference evidence="2 3" key="1">
    <citation type="submission" date="2023-07" db="EMBL/GenBank/DDBJ databases">
        <title>Sequencing the genomes of 1000 actinobacteria strains.</title>
        <authorList>
            <person name="Klenk H.-P."/>
        </authorList>
    </citation>
    <scope>NUCLEOTIDE SEQUENCE [LARGE SCALE GENOMIC DNA]</scope>
    <source>
        <strain evidence="2 3">DSM 44709</strain>
    </source>
</reference>